<keyword evidence="3" id="KW-1185">Reference proteome</keyword>
<name>A0AAD4V2L0_PRUDU</name>
<dbReference type="Proteomes" id="UP001054821">
    <property type="component" value="Chromosome 7"/>
</dbReference>
<feature type="region of interest" description="Disordered" evidence="1">
    <location>
        <begin position="1"/>
        <end position="44"/>
    </location>
</feature>
<accession>A0AAD4V2L0</accession>
<dbReference type="AlphaFoldDB" id="A0AAD4V2L0"/>
<organism evidence="2 3">
    <name type="scientific">Prunus dulcis</name>
    <name type="common">Almond</name>
    <name type="synonym">Amygdalus dulcis</name>
    <dbReference type="NCBI Taxonomy" id="3755"/>
    <lineage>
        <taxon>Eukaryota</taxon>
        <taxon>Viridiplantae</taxon>
        <taxon>Streptophyta</taxon>
        <taxon>Embryophyta</taxon>
        <taxon>Tracheophyta</taxon>
        <taxon>Spermatophyta</taxon>
        <taxon>Magnoliopsida</taxon>
        <taxon>eudicotyledons</taxon>
        <taxon>Gunneridae</taxon>
        <taxon>Pentapetalae</taxon>
        <taxon>rosids</taxon>
        <taxon>fabids</taxon>
        <taxon>Rosales</taxon>
        <taxon>Rosaceae</taxon>
        <taxon>Amygdaloideae</taxon>
        <taxon>Amygdaleae</taxon>
        <taxon>Prunus</taxon>
    </lineage>
</organism>
<dbReference type="EMBL" id="JAJFAZ020000007">
    <property type="protein sequence ID" value="KAI5317163.1"/>
    <property type="molecule type" value="Genomic_DNA"/>
</dbReference>
<evidence type="ECO:0000313" key="2">
    <source>
        <dbReference type="EMBL" id="KAI5317163.1"/>
    </source>
</evidence>
<gene>
    <name evidence="2" type="ORF">L3X38_036870</name>
</gene>
<feature type="compositionally biased region" description="Polar residues" evidence="1">
    <location>
        <begin position="1"/>
        <end position="15"/>
    </location>
</feature>
<feature type="compositionally biased region" description="Polar residues" evidence="1">
    <location>
        <begin position="24"/>
        <end position="34"/>
    </location>
</feature>
<reference evidence="2 3" key="1">
    <citation type="journal article" date="2022" name="G3 (Bethesda)">
        <title>Whole-genome sequence and methylome profiling of the almond [Prunus dulcis (Mill.) D.A. Webb] cultivar 'Nonpareil'.</title>
        <authorList>
            <person name="D'Amico-Willman K.M."/>
            <person name="Ouma W.Z."/>
            <person name="Meulia T."/>
            <person name="Sideli G.M."/>
            <person name="Gradziel T.M."/>
            <person name="Fresnedo-Ramirez J."/>
        </authorList>
    </citation>
    <scope>NUCLEOTIDE SEQUENCE [LARGE SCALE GENOMIC DNA]</scope>
    <source>
        <strain evidence="2">Clone GOH B32 T37-40</strain>
    </source>
</reference>
<comment type="caution">
    <text evidence="2">The sequence shown here is derived from an EMBL/GenBank/DDBJ whole genome shotgun (WGS) entry which is preliminary data.</text>
</comment>
<proteinExistence type="predicted"/>
<evidence type="ECO:0000256" key="1">
    <source>
        <dbReference type="SAM" id="MobiDB-lite"/>
    </source>
</evidence>
<evidence type="ECO:0000313" key="3">
    <source>
        <dbReference type="Proteomes" id="UP001054821"/>
    </source>
</evidence>
<protein>
    <submittedName>
        <fullName evidence="2">Uncharacterized protein</fullName>
    </submittedName>
</protein>
<sequence length="123" mass="14604">MQPQQLTPEALNSATPMHIEPENPEQTQELQQIEENVEPRRSQRSRRFAISADYVIYLQEFEHDMSQQEDPRSFKQAMNSDKNEEWLAAMKVELDSMRKNGVWELVRRCLYHEPTPFPDEITL</sequence>